<dbReference type="SMART" id="SM00882">
    <property type="entry name" value="CoA_trans"/>
    <property type="match status" value="1"/>
</dbReference>
<evidence type="ECO:0000313" key="1">
    <source>
        <dbReference type="EMBL" id="SFC53726.1"/>
    </source>
</evidence>
<sequence>MSDGSPGHDNTTAHDYTATEMMTVTASRALTNGTTCFVGIGLPSEAANLARLTHAPDTVLIYESGTLQTRPDVLPLSIGDGELCDTALSTVSVPEMFRYWLQGGRVDVGFLGTAQIDRYANLNTTLIGDYREPKVRLPGGGGAPEIATNSREVFVMIKHSARAFVEEVDFITSLGFGRDGRARDDLHPETARHTGRGPTLVITDLCLMRPDPDTHELVVTSIHPGVTREQIIEATGWSVRFVNAPEATPEPSAHEVQVLRELKARTERHHAGHHEEASA</sequence>
<dbReference type="GO" id="GO:0008410">
    <property type="term" value="F:CoA-transferase activity"/>
    <property type="evidence" value="ECO:0007669"/>
    <property type="project" value="InterPro"/>
</dbReference>
<dbReference type="RefSeq" id="WP_090133190.1">
    <property type="nucleotide sequence ID" value="NZ_FOLY01000003.1"/>
</dbReference>
<dbReference type="SUPFAM" id="SSF100950">
    <property type="entry name" value="NagB/RpiA/CoA transferase-like"/>
    <property type="match status" value="1"/>
</dbReference>
<protein>
    <submittedName>
        <fullName evidence="1">Glutaconate CoA-transferase subunit B</fullName>
    </submittedName>
</protein>
<evidence type="ECO:0000313" key="2">
    <source>
        <dbReference type="Proteomes" id="UP000199046"/>
    </source>
</evidence>
<dbReference type="STRING" id="402385.SAMN05421848_1864"/>
<dbReference type="AlphaFoldDB" id="A0A1I1JZ07"/>
<proteinExistence type="predicted"/>
<reference evidence="2" key="1">
    <citation type="submission" date="2016-10" db="EMBL/GenBank/DDBJ databases">
        <authorList>
            <person name="Varghese N."/>
            <person name="Submissions S."/>
        </authorList>
    </citation>
    <scope>NUCLEOTIDE SEQUENCE [LARGE SCALE GENOMIC DNA]</scope>
    <source>
        <strain evidence="2">DSM 23439</strain>
    </source>
</reference>
<dbReference type="InterPro" id="IPR004165">
    <property type="entry name" value="CoA_trans_fam_I"/>
</dbReference>
<dbReference type="PANTHER" id="PTHR43293:SF3">
    <property type="entry name" value="CHOLESTEROL RING-CLEAVING HYDROLASE IPDB SUBUNIT"/>
    <property type="match status" value="1"/>
</dbReference>
<keyword evidence="2" id="KW-1185">Reference proteome</keyword>
<dbReference type="Pfam" id="PF01144">
    <property type="entry name" value="CoA_trans"/>
    <property type="match status" value="1"/>
</dbReference>
<dbReference type="OrthoDB" id="9813111at2"/>
<dbReference type="PANTHER" id="PTHR43293">
    <property type="entry name" value="ACETATE COA-TRANSFERASE YDIF"/>
    <property type="match status" value="1"/>
</dbReference>
<name>A0A1I1JZ07_9GAMM</name>
<dbReference type="EMBL" id="FOLY01000003">
    <property type="protein sequence ID" value="SFC53726.1"/>
    <property type="molecule type" value="Genomic_DNA"/>
</dbReference>
<dbReference type="Proteomes" id="UP000199046">
    <property type="component" value="Unassembled WGS sequence"/>
</dbReference>
<accession>A0A1I1JZ07</accession>
<gene>
    <name evidence="1" type="ORF">SAMN05421848_1864</name>
</gene>
<keyword evidence="1" id="KW-0808">Transferase</keyword>
<dbReference type="InterPro" id="IPR037171">
    <property type="entry name" value="NagB/RpiA_transferase-like"/>
</dbReference>
<organism evidence="1 2">
    <name type="scientific">Kushneria avicenniae</name>
    <dbReference type="NCBI Taxonomy" id="402385"/>
    <lineage>
        <taxon>Bacteria</taxon>
        <taxon>Pseudomonadati</taxon>
        <taxon>Pseudomonadota</taxon>
        <taxon>Gammaproteobacteria</taxon>
        <taxon>Oceanospirillales</taxon>
        <taxon>Halomonadaceae</taxon>
        <taxon>Kushneria</taxon>
    </lineage>
</organism>
<dbReference type="Gene3D" id="3.40.1080.10">
    <property type="entry name" value="Glutaconate Coenzyme A-transferase"/>
    <property type="match status" value="1"/>
</dbReference>